<dbReference type="Proteomes" id="UP000737018">
    <property type="component" value="Unassembled WGS sequence"/>
</dbReference>
<evidence type="ECO:0000256" key="1">
    <source>
        <dbReference type="SAM" id="MobiDB-lite"/>
    </source>
</evidence>
<accession>A0A8J4RLY0</accession>
<dbReference type="AlphaFoldDB" id="A0A8J4RLY0"/>
<feature type="region of interest" description="Disordered" evidence="1">
    <location>
        <begin position="199"/>
        <end position="223"/>
    </location>
</feature>
<evidence type="ECO:0000313" key="3">
    <source>
        <dbReference type="Proteomes" id="UP000737018"/>
    </source>
</evidence>
<keyword evidence="3" id="KW-1185">Reference proteome</keyword>
<dbReference type="EMBL" id="JRKL02000730">
    <property type="protein sequence ID" value="KAF3968765.1"/>
    <property type="molecule type" value="Genomic_DNA"/>
</dbReference>
<gene>
    <name evidence="2" type="ORF">CMV_007377</name>
</gene>
<sequence>MKTKKKTYVAVEMRDSTKKTSVWKEVGANPLTKSTALGKGRSSSGSSTSSGTEFREFRAGGSGFPSMEPIGVGAHGEEQFLGLGKDRVQLKVSELKGGIGSQDGLESLLRSISARLHLMEIANQPSLSPSEHAVMCFSSCPLKRIDSALRLGQGVVDERDEGEVDMLLCDQLEATAMPIKDMHCEEGGEESRCQLSASLSLPANVADPPEFPKGRERGLDQSN</sequence>
<feature type="compositionally biased region" description="Low complexity" evidence="1">
    <location>
        <begin position="42"/>
        <end position="52"/>
    </location>
</feature>
<comment type="caution">
    <text evidence="2">The sequence shown here is derived from an EMBL/GenBank/DDBJ whole genome shotgun (WGS) entry which is preliminary data.</text>
</comment>
<evidence type="ECO:0000313" key="2">
    <source>
        <dbReference type="EMBL" id="KAF3968765.1"/>
    </source>
</evidence>
<name>A0A8J4RLY0_9ROSI</name>
<reference evidence="2" key="1">
    <citation type="submission" date="2020-03" db="EMBL/GenBank/DDBJ databases">
        <title>Castanea mollissima Vanexum genome sequencing.</title>
        <authorList>
            <person name="Staton M."/>
        </authorList>
    </citation>
    <scope>NUCLEOTIDE SEQUENCE</scope>
    <source>
        <tissue evidence="2">Leaf</tissue>
    </source>
</reference>
<proteinExistence type="predicted"/>
<protein>
    <submittedName>
        <fullName evidence="2">Uncharacterized protein</fullName>
    </submittedName>
</protein>
<organism evidence="2 3">
    <name type="scientific">Castanea mollissima</name>
    <name type="common">Chinese chestnut</name>
    <dbReference type="NCBI Taxonomy" id="60419"/>
    <lineage>
        <taxon>Eukaryota</taxon>
        <taxon>Viridiplantae</taxon>
        <taxon>Streptophyta</taxon>
        <taxon>Embryophyta</taxon>
        <taxon>Tracheophyta</taxon>
        <taxon>Spermatophyta</taxon>
        <taxon>Magnoliopsida</taxon>
        <taxon>eudicotyledons</taxon>
        <taxon>Gunneridae</taxon>
        <taxon>Pentapetalae</taxon>
        <taxon>rosids</taxon>
        <taxon>fabids</taxon>
        <taxon>Fagales</taxon>
        <taxon>Fagaceae</taxon>
        <taxon>Castanea</taxon>
    </lineage>
</organism>
<feature type="compositionally biased region" description="Basic and acidic residues" evidence="1">
    <location>
        <begin position="210"/>
        <end position="223"/>
    </location>
</feature>
<feature type="region of interest" description="Disordered" evidence="1">
    <location>
        <begin position="24"/>
        <end position="71"/>
    </location>
</feature>